<keyword evidence="2" id="KW-1185">Reference proteome</keyword>
<name>E7RNV2_9BACT</name>
<comment type="caution">
    <text evidence="1">The sequence shown here is derived from an EMBL/GenBank/DDBJ whole genome shotgun (WGS) entry which is preliminary data.</text>
</comment>
<dbReference type="Proteomes" id="UP000005580">
    <property type="component" value="Unassembled WGS sequence"/>
</dbReference>
<dbReference type="HOGENOM" id="CLU_2846179_0_0_10"/>
<proteinExistence type="predicted"/>
<evidence type="ECO:0000313" key="2">
    <source>
        <dbReference type="Proteomes" id="UP000005580"/>
    </source>
</evidence>
<dbReference type="EMBL" id="AEPE02000003">
    <property type="protein sequence ID" value="EFZ37395.1"/>
    <property type="molecule type" value="Genomic_DNA"/>
</dbReference>
<reference evidence="1" key="1">
    <citation type="submission" date="2011-01" db="EMBL/GenBank/DDBJ databases">
        <authorList>
            <person name="Muzny D."/>
            <person name="Qin X."/>
            <person name="Buhay C."/>
            <person name="Dugan-Rocha S."/>
            <person name="Ding Y."/>
            <person name="Chen G."/>
            <person name="Hawes A."/>
            <person name="Holder M."/>
            <person name="Jhangiani S."/>
            <person name="Johnson A."/>
            <person name="Khan Z."/>
            <person name="Li Z."/>
            <person name="Liu W."/>
            <person name="Liu X."/>
            <person name="Perez L."/>
            <person name="Shen H."/>
            <person name="Wang Q."/>
            <person name="Watt J."/>
            <person name="Xi L."/>
            <person name="Xin Y."/>
            <person name="Zhou J."/>
            <person name="Deng J."/>
            <person name="Jiang H."/>
            <person name="Liu Y."/>
            <person name="Qu J."/>
            <person name="Song X.-Z."/>
            <person name="Zhang L."/>
            <person name="Villasana D."/>
            <person name="Johnson A."/>
            <person name="Liu J."/>
            <person name="Liyanage D."/>
            <person name="Lorensuhewa L."/>
            <person name="Robinson T."/>
            <person name="Song A."/>
            <person name="Song B.-B."/>
            <person name="Dinh H."/>
            <person name="Thornton R."/>
            <person name="Coyle M."/>
            <person name="Francisco L."/>
            <person name="Jackson L."/>
            <person name="Javaid M."/>
            <person name="Korchina V."/>
            <person name="Kovar C."/>
            <person name="Mata R."/>
            <person name="Mathew T."/>
            <person name="Ngo R."/>
            <person name="Nguyen L."/>
            <person name="Nguyen N."/>
            <person name="Okwuonu G."/>
            <person name="Ongeri F."/>
            <person name="Pham C."/>
            <person name="Simmons D."/>
            <person name="Wilczek-Boney K."/>
            <person name="Hale W."/>
            <person name="Jakkamsetti A."/>
            <person name="Pham P."/>
            <person name="Ruth R."/>
            <person name="San Lucas F."/>
            <person name="Warren J."/>
            <person name="Zhang J."/>
            <person name="Zhao Z."/>
            <person name="Zhou C."/>
            <person name="Zhu D."/>
            <person name="Lee S."/>
            <person name="Bess C."/>
            <person name="Blankenburg K."/>
            <person name="Forbes L."/>
            <person name="Fu Q."/>
            <person name="Gubbala S."/>
            <person name="Hirani K."/>
            <person name="Jayaseelan J.C."/>
            <person name="Lara F."/>
            <person name="Munidasa M."/>
            <person name="Palculict T."/>
            <person name="Patil S."/>
            <person name="Pu L.-L."/>
            <person name="Saada N."/>
            <person name="Tang L."/>
            <person name="Weissenberger G."/>
            <person name="Zhu Y."/>
            <person name="Hemphill L."/>
            <person name="Shang Y."/>
            <person name="Youmans B."/>
            <person name="Ayvaz T."/>
            <person name="Ross M."/>
            <person name="Santibanez J."/>
            <person name="Aqrawi P."/>
            <person name="Gross S."/>
            <person name="Joshi V."/>
            <person name="Fowler G."/>
            <person name="Nazareth L."/>
            <person name="Reid J."/>
            <person name="Worley K."/>
            <person name="Petrosino J."/>
            <person name="Highlander S."/>
            <person name="Gibbs R."/>
        </authorList>
    </citation>
    <scope>NUCLEOTIDE SEQUENCE [LARGE SCALE GENOMIC DNA]</scope>
    <source>
        <strain evidence="1">ATCC 33269</strain>
    </source>
</reference>
<evidence type="ECO:0000313" key="1">
    <source>
        <dbReference type="EMBL" id="EFZ37395.1"/>
    </source>
</evidence>
<sequence length="65" mass="7755">MSGLKHLVYFSFFWYTHSLLSAIKTNDKDTKEFCNCNRLVVFLLVGKLIDLWDKITTIAKRRRMK</sequence>
<protein>
    <submittedName>
        <fullName evidence="1">Uncharacterized protein</fullName>
    </submittedName>
</protein>
<dbReference type="AlphaFoldDB" id="E7RNV2"/>
<organism evidence="1 2">
    <name type="scientific">Hoylesella oralis ATCC 33269</name>
    <dbReference type="NCBI Taxonomy" id="873533"/>
    <lineage>
        <taxon>Bacteria</taxon>
        <taxon>Pseudomonadati</taxon>
        <taxon>Bacteroidota</taxon>
        <taxon>Bacteroidia</taxon>
        <taxon>Bacteroidales</taxon>
        <taxon>Prevotellaceae</taxon>
        <taxon>Hoylesella</taxon>
    </lineage>
</organism>
<gene>
    <name evidence="1" type="ORF">HMPREF0663_10853</name>
</gene>
<accession>E7RNV2</accession>